<accession>A0A183KVE8</accession>
<evidence type="ECO:0000313" key="3">
    <source>
        <dbReference type="Proteomes" id="UP000279833"/>
    </source>
</evidence>
<dbReference type="AlphaFoldDB" id="A0A183KVE8"/>
<dbReference type="EMBL" id="UZAK01041884">
    <property type="protein sequence ID" value="VDP67870.1"/>
    <property type="molecule type" value="Genomic_DNA"/>
</dbReference>
<proteinExistence type="predicted"/>
<organism evidence="4">
    <name type="scientific">Schistosoma curassoni</name>
    <dbReference type="NCBI Taxonomy" id="6186"/>
    <lineage>
        <taxon>Eukaryota</taxon>
        <taxon>Metazoa</taxon>
        <taxon>Spiralia</taxon>
        <taxon>Lophotrochozoa</taxon>
        <taxon>Platyhelminthes</taxon>
        <taxon>Trematoda</taxon>
        <taxon>Digenea</taxon>
        <taxon>Strigeidida</taxon>
        <taxon>Schistosomatoidea</taxon>
        <taxon>Schistosomatidae</taxon>
        <taxon>Schistosoma</taxon>
    </lineage>
</organism>
<feature type="region of interest" description="Disordered" evidence="1">
    <location>
        <begin position="17"/>
        <end position="50"/>
    </location>
</feature>
<dbReference type="WBParaSite" id="SCUD_0001904401-mRNA-1">
    <property type="protein sequence ID" value="SCUD_0001904401-mRNA-1"/>
    <property type="gene ID" value="SCUD_0001904401"/>
</dbReference>
<evidence type="ECO:0000313" key="2">
    <source>
        <dbReference type="EMBL" id="VDP67870.1"/>
    </source>
</evidence>
<sequence length="146" mass="15869">MSDKLLHLEESLRNNTSVSINDGNISNGDSRLNQNSHYSSRNYSNDHGSESALLEDCDRDFVTKPVVTRPTLGDKRNSTATGSSSSGIGTMPGGNNRTGSNIIALSGYEKDKFSLTSRESEKQLKMPVVTQGTAFSNYSLIIFLTD</sequence>
<evidence type="ECO:0000256" key="1">
    <source>
        <dbReference type="SAM" id="MobiDB-lite"/>
    </source>
</evidence>
<feature type="compositionally biased region" description="Polar residues" evidence="1">
    <location>
        <begin position="17"/>
        <end position="46"/>
    </location>
</feature>
<feature type="compositionally biased region" description="Low complexity" evidence="1">
    <location>
        <begin position="78"/>
        <end position="89"/>
    </location>
</feature>
<feature type="region of interest" description="Disordered" evidence="1">
    <location>
        <begin position="67"/>
        <end position="101"/>
    </location>
</feature>
<keyword evidence="3" id="KW-1185">Reference proteome</keyword>
<reference evidence="4" key="1">
    <citation type="submission" date="2016-06" db="UniProtKB">
        <authorList>
            <consortium name="WormBaseParasite"/>
        </authorList>
    </citation>
    <scope>IDENTIFICATION</scope>
</reference>
<name>A0A183KVE8_9TREM</name>
<gene>
    <name evidence="2" type="ORF">SCUD_LOCUS19041</name>
</gene>
<reference evidence="2 3" key="2">
    <citation type="submission" date="2018-11" db="EMBL/GenBank/DDBJ databases">
        <authorList>
            <consortium name="Pathogen Informatics"/>
        </authorList>
    </citation>
    <scope>NUCLEOTIDE SEQUENCE [LARGE SCALE GENOMIC DNA]</scope>
    <source>
        <strain evidence="2">Dakar</strain>
        <strain evidence="3">Dakar, Senegal</strain>
    </source>
</reference>
<protein>
    <submittedName>
        <fullName evidence="2 4">Uncharacterized protein</fullName>
    </submittedName>
</protein>
<evidence type="ECO:0000313" key="4">
    <source>
        <dbReference type="WBParaSite" id="SCUD_0001904401-mRNA-1"/>
    </source>
</evidence>
<dbReference type="Proteomes" id="UP000279833">
    <property type="component" value="Unassembled WGS sequence"/>
</dbReference>